<feature type="domain" description="Man1/Src1-like C-terminal" evidence="8">
    <location>
        <begin position="342"/>
        <end position="679"/>
    </location>
</feature>
<reference evidence="10 11" key="1">
    <citation type="submission" date="2020-05" db="EMBL/GenBank/DDBJ databases">
        <authorList>
            <person name="Casaregola S."/>
            <person name="Devillers H."/>
            <person name="Grondin C."/>
        </authorList>
    </citation>
    <scope>NUCLEOTIDE SEQUENCE [LARGE SCALE GENOMIC DNA]</scope>
    <source>
        <strain evidence="10 11">CLIB 1767</strain>
    </source>
</reference>
<dbReference type="Pfam" id="PF09402">
    <property type="entry name" value="MSC"/>
    <property type="match status" value="1"/>
</dbReference>
<comment type="caution">
    <text evidence="10">The sequence shown here is derived from an EMBL/GenBank/DDBJ whole genome shotgun (WGS) entry which is preliminary data.</text>
</comment>
<dbReference type="GO" id="GO:0005783">
    <property type="term" value="C:endoplasmic reticulum"/>
    <property type="evidence" value="ECO:0007669"/>
    <property type="project" value="TreeGrafter"/>
</dbReference>
<evidence type="ECO:0000313" key="10">
    <source>
        <dbReference type="EMBL" id="CAB4255101.1"/>
    </source>
</evidence>
<evidence type="ECO:0000256" key="5">
    <source>
        <dbReference type="ARBA" id="ARBA00023136"/>
    </source>
</evidence>
<dbReference type="GO" id="GO:0071763">
    <property type="term" value="P:nuclear membrane organization"/>
    <property type="evidence" value="ECO:0007669"/>
    <property type="project" value="TreeGrafter"/>
</dbReference>
<feature type="compositionally biased region" description="Basic and acidic residues" evidence="7">
    <location>
        <begin position="80"/>
        <end position="102"/>
    </location>
</feature>
<dbReference type="Pfam" id="PF12949">
    <property type="entry name" value="HeH"/>
    <property type="match status" value="1"/>
</dbReference>
<dbReference type="GO" id="GO:0005637">
    <property type="term" value="C:nuclear inner membrane"/>
    <property type="evidence" value="ECO:0007669"/>
    <property type="project" value="UniProtKB-SubCell"/>
</dbReference>
<feature type="compositionally biased region" description="Basic and acidic residues" evidence="7">
    <location>
        <begin position="128"/>
        <end position="137"/>
    </location>
</feature>
<keyword evidence="3" id="KW-0812">Transmembrane</keyword>
<dbReference type="InterPro" id="IPR018996">
    <property type="entry name" value="Man1/Src1-like_C"/>
</dbReference>
<evidence type="ECO:0000259" key="8">
    <source>
        <dbReference type="Pfam" id="PF09402"/>
    </source>
</evidence>
<dbReference type="InterPro" id="IPR025856">
    <property type="entry name" value="HeH/LEM_domain"/>
</dbReference>
<dbReference type="InterPro" id="IPR044780">
    <property type="entry name" value="Heh2/Src1"/>
</dbReference>
<sequence length="684" mass="77415">MNYLESGFDPKESKVSELRRILAENNVGYPSKAKKSVLIKLFDTSVKPKIGDLRKRQSVGPSSEGIEKVKSPKKKKRSRDARLKEEKGEEEETFGKGKKEQISIDIVDVDGDIKMELSPRKSSKKSKKSTDPNDESSKKKKRRKNQKKTHDENRSRTDITSSPEKSLVIEKFESNSFSSDSLNTTFTQFSETEKKNAFITDTDLKPVQPTRRTQAPDITKLIVSEEFKSKLNDAMADQESESISVEVKSEEEQPSVETTSEVEQVPIDVKSEEEIIPVDNKVEKPSNNEVVPETTEPVEKATQDITATGNKIESKKNKNPKGKKCLKGALKLLSKSLYFSAIASAVLLSVWGREQQIRVGFCGNELPLKSITGRFPENHTLQLIDQYLEKTIKPECLPCPKNAICSSELQMECEEGFNYVQSPLSLDGLIPIPGNCVPDDSEERAFTKVVDHTMRYLRSKNNAIDCGKGENDLISGISEEELYEYILEDISEEFRLSKEKISQLWSSALKKIEGFPEIEHFQVKEDSEGREEQDGSSKKVGYLRSTSRKGLSLTCLYDNEIKNFCSENLLSIWGVVGTLFSSFLLKRSWEKNSQKKAKVDTYVKRATDILKKTANSDEGVPFLHTLQLKEEILSDITDLNEKNQIWDQLIEKLEEDNTNISSSQAEIQGEIIKCWKWIGDIDQK</sequence>
<comment type="subcellular location">
    <subcellularLocation>
        <location evidence="1">Nucleus inner membrane</location>
    </subcellularLocation>
</comment>
<keyword evidence="11" id="KW-1185">Reference proteome</keyword>
<dbReference type="Gene3D" id="1.10.10.1180">
    <property type="entry name" value="MAN1, winged-helix domain"/>
    <property type="match status" value="1"/>
</dbReference>
<evidence type="ECO:0000256" key="2">
    <source>
        <dbReference type="ARBA" id="ARBA00022553"/>
    </source>
</evidence>
<organism evidence="10 11">
    <name type="scientific">Maudiozyma barnettii</name>
    <dbReference type="NCBI Taxonomy" id="61262"/>
    <lineage>
        <taxon>Eukaryota</taxon>
        <taxon>Fungi</taxon>
        <taxon>Dikarya</taxon>
        <taxon>Ascomycota</taxon>
        <taxon>Saccharomycotina</taxon>
        <taxon>Saccharomycetes</taxon>
        <taxon>Saccharomycetales</taxon>
        <taxon>Saccharomycetaceae</taxon>
        <taxon>Maudiozyma</taxon>
    </lineage>
</organism>
<keyword evidence="4" id="KW-1133">Transmembrane helix</keyword>
<protein>
    <submittedName>
        <fullName evidence="10">Similar to Saccharomyces cerevisiae YDR458C HEH2 Inner nuclear membrane (INM) protein</fullName>
    </submittedName>
</protein>
<feature type="compositionally biased region" description="Basic and acidic residues" evidence="7">
    <location>
        <begin position="148"/>
        <end position="157"/>
    </location>
</feature>
<dbReference type="GeneID" id="64858131"/>
<keyword evidence="5" id="KW-0472">Membrane</keyword>
<evidence type="ECO:0000313" key="11">
    <source>
        <dbReference type="Proteomes" id="UP000644660"/>
    </source>
</evidence>
<accession>A0A8H2VGA8</accession>
<keyword evidence="2" id="KW-0597">Phosphoprotein</keyword>
<feature type="domain" description="HeH/LEM" evidence="9">
    <location>
        <begin position="14"/>
        <end position="43"/>
    </location>
</feature>
<dbReference type="RefSeq" id="XP_041406945.1">
    <property type="nucleotide sequence ID" value="XM_041551011.1"/>
</dbReference>
<evidence type="ECO:0000256" key="4">
    <source>
        <dbReference type="ARBA" id="ARBA00022989"/>
    </source>
</evidence>
<dbReference type="GO" id="GO:0003682">
    <property type="term" value="F:chromatin binding"/>
    <property type="evidence" value="ECO:0007669"/>
    <property type="project" value="InterPro"/>
</dbReference>
<dbReference type="CDD" id="cd12935">
    <property type="entry name" value="LEM_like"/>
    <property type="match status" value="1"/>
</dbReference>
<feature type="compositionally biased region" description="Basic residues" evidence="7">
    <location>
        <begin position="138"/>
        <end position="147"/>
    </location>
</feature>
<dbReference type="InterPro" id="IPR041885">
    <property type="entry name" value="MAN1_winged_helix_dom"/>
</dbReference>
<dbReference type="GO" id="GO:0034399">
    <property type="term" value="C:nuclear periphery"/>
    <property type="evidence" value="ECO:0007669"/>
    <property type="project" value="TreeGrafter"/>
</dbReference>
<feature type="region of interest" description="Disordered" evidence="7">
    <location>
        <begin position="49"/>
        <end position="167"/>
    </location>
</feature>
<feature type="region of interest" description="Disordered" evidence="7">
    <location>
        <begin position="232"/>
        <end position="263"/>
    </location>
</feature>
<evidence type="ECO:0000256" key="6">
    <source>
        <dbReference type="ARBA" id="ARBA00023242"/>
    </source>
</evidence>
<dbReference type="PANTHER" id="PTHR47808">
    <property type="entry name" value="INNER NUCLEAR MEMBRANE PROTEIN HEH2-RELATED"/>
    <property type="match status" value="1"/>
</dbReference>
<gene>
    <name evidence="10" type="ORF">KABA2_05S08382</name>
</gene>
<dbReference type="Proteomes" id="UP000644660">
    <property type="component" value="Unassembled WGS sequence"/>
</dbReference>
<proteinExistence type="predicted"/>
<dbReference type="OrthoDB" id="2503928at2759"/>
<dbReference type="EMBL" id="CAEFZW010000005">
    <property type="protein sequence ID" value="CAB4255101.1"/>
    <property type="molecule type" value="Genomic_DNA"/>
</dbReference>
<dbReference type="PANTHER" id="PTHR47808:SF2">
    <property type="entry name" value="LEM DOMAIN-CONTAINING PROTEIN 2"/>
    <property type="match status" value="1"/>
</dbReference>
<name>A0A8H2VGA8_9SACH</name>
<evidence type="ECO:0000256" key="7">
    <source>
        <dbReference type="SAM" id="MobiDB-lite"/>
    </source>
</evidence>
<dbReference type="AlphaFoldDB" id="A0A8H2VGA8"/>
<evidence type="ECO:0000259" key="9">
    <source>
        <dbReference type="Pfam" id="PF12949"/>
    </source>
</evidence>
<evidence type="ECO:0000256" key="1">
    <source>
        <dbReference type="ARBA" id="ARBA00004540"/>
    </source>
</evidence>
<keyword evidence="6" id="KW-0539">Nucleus</keyword>
<evidence type="ECO:0000256" key="3">
    <source>
        <dbReference type="ARBA" id="ARBA00022692"/>
    </source>
</evidence>